<dbReference type="Gramene" id="TraesSYM3D03G01878220.1">
    <property type="protein sequence ID" value="TraesSYM3D03G01878220.1"/>
    <property type="gene ID" value="TraesSYM3D03G01878220"/>
</dbReference>
<dbReference type="EnsemblPlants" id="TraesCS3D02G170900.2">
    <property type="protein sequence ID" value="TraesCS3D02G170900.2"/>
    <property type="gene ID" value="TraesCS3D02G170900"/>
</dbReference>
<accession>A0A3B6GPG7</accession>
<keyword evidence="2" id="KW-1185">Reference proteome</keyword>
<dbReference type="AlphaFoldDB" id="A0A3B6GPG7"/>
<dbReference type="Gramene" id="TraesLDM3D03G01853630.2">
    <property type="protein sequence ID" value="TraesLDM3D03G01853630.2"/>
    <property type="gene ID" value="TraesLDM3D03G01853630"/>
</dbReference>
<gene>
    <name evidence="1" type="primary">LOC123074395</name>
</gene>
<dbReference type="Proteomes" id="UP000019116">
    <property type="component" value="Chromosome 3D"/>
</dbReference>
<dbReference type="GeneID" id="123074395"/>
<organism evidence="1">
    <name type="scientific">Triticum aestivum</name>
    <name type="common">Wheat</name>
    <dbReference type="NCBI Taxonomy" id="4565"/>
    <lineage>
        <taxon>Eukaryota</taxon>
        <taxon>Viridiplantae</taxon>
        <taxon>Streptophyta</taxon>
        <taxon>Embryophyta</taxon>
        <taxon>Tracheophyta</taxon>
        <taxon>Spermatophyta</taxon>
        <taxon>Magnoliopsida</taxon>
        <taxon>Liliopsida</taxon>
        <taxon>Poales</taxon>
        <taxon>Poaceae</taxon>
        <taxon>BOP clade</taxon>
        <taxon>Pooideae</taxon>
        <taxon>Triticodae</taxon>
        <taxon>Triticeae</taxon>
        <taxon>Triticinae</taxon>
        <taxon>Triticum</taxon>
    </lineage>
</organism>
<dbReference type="OrthoDB" id="697062at2759"/>
<dbReference type="Gramene" id="TraesNOR3D03G01882190.2">
    <property type="protein sequence ID" value="TraesNOR3D03G01882190.2"/>
    <property type="gene ID" value="TraesNOR3D03G01882190"/>
</dbReference>
<dbReference type="RefSeq" id="XP_044353191.1">
    <property type="nucleotide sequence ID" value="XM_044497256.1"/>
</dbReference>
<dbReference type="Gramene" id="TraesPARA_EIv1.0_1089690.1">
    <property type="protein sequence ID" value="TraesPARA_EIv1.0_1089690.1.CDS"/>
    <property type="gene ID" value="TraesPARA_EIv1.0_1089690"/>
</dbReference>
<evidence type="ECO:0000313" key="2">
    <source>
        <dbReference type="Proteomes" id="UP000019116"/>
    </source>
</evidence>
<dbReference type="Gramene" id="TraesJUL3D03G01873070.2">
    <property type="protein sequence ID" value="TraesJUL3D03G01873070.2"/>
    <property type="gene ID" value="TraesJUL3D03G01873070"/>
</dbReference>
<reference evidence="1" key="2">
    <citation type="submission" date="2018-10" db="UniProtKB">
        <authorList>
            <consortium name="EnsemblPlants"/>
        </authorList>
    </citation>
    <scope>IDENTIFICATION</scope>
</reference>
<evidence type="ECO:0000313" key="1">
    <source>
        <dbReference type="EnsemblPlants" id="TraesCS3D02G170900.2"/>
    </source>
</evidence>
<protein>
    <submittedName>
        <fullName evidence="1">Uncharacterized protein</fullName>
    </submittedName>
</protein>
<dbReference type="Gramene" id="TraesARI3D03G01887970.1">
    <property type="protein sequence ID" value="TraesARI3D03G01887970.1"/>
    <property type="gene ID" value="TraesARI3D03G01887970"/>
</dbReference>
<dbReference type="Gramene" id="TraesCS3D02G170900.2">
    <property type="protein sequence ID" value="TraesCS3D02G170900.2"/>
    <property type="gene ID" value="TraesCS3D02G170900"/>
</dbReference>
<proteinExistence type="predicted"/>
<reference evidence="1" key="1">
    <citation type="submission" date="2018-08" db="EMBL/GenBank/DDBJ databases">
        <authorList>
            <person name="Rossello M."/>
        </authorList>
    </citation>
    <scope>NUCLEOTIDE SEQUENCE [LARGE SCALE GENOMIC DNA]</scope>
    <source>
        <strain evidence="1">cv. Chinese Spring</strain>
    </source>
</reference>
<dbReference type="Gramene" id="TraesNOR3D03G01882190.3">
    <property type="protein sequence ID" value="TraesNOR3D03G01882190.3"/>
    <property type="gene ID" value="TraesNOR3D03G01882190"/>
</dbReference>
<dbReference type="Gramene" id="TraesCS3D03G0373100.2">
    <property type="protein sequence ID" value="TraesCS3D03G0373100.2.CDS"/>
    <property type="gene ID" value="TraesCS3D03G0373100"/>
</dbReference>
<sequence length="293" mass="33434">MECTNCFHTRDLCVGNVGLENGCFYLTLLEGFKWMAVYIFYKLLHIIHWPNLLRKLKVAMDKGTGTTAYLCTKEGFSFKTTILNEKDRTYFGCSNWGAFAKAYKFEEGMAIHFDFSKYSDSHPDILVDLENIPILPPSYFLAPKTTQEIVDSTYYTADSVLTWEEKNYLVSFVDGIECFTNTHNDGKNYASYVPLVHALNKTNIQNKCLKLPRCVVPEIMDGNGEMTLIYDDKTNFKDTYSTAALPDGRLLVNGWRRILKECNLEIGARLISVLHHGSAGIFLYLTSIPKRED</sequence>
<name>A0A3B6GPG7_WHEAT</name>